<dbReference type="PANTHER" id="PTHR37460">
    <property type="entry name" value="ENDONUCLEASE III"/>
    <property type="match status" value="1"/>
</dbReference>
<evidence type="ECO:0008006" key="3">
    <source>
        <dbReference type="Google" id="ProtNLM"/>
    </source>
</evidence>
<accession>A0A0P6XFV7</accession>
<dbReference type="STRING" id="360411.AC812_00920"/>
<dbReference type="Pfam" id="PF01986">
    <property type="entry name" value="DUF123"/>
    <property type="match status" value="1"/>
</dbReference>
<comment type="caution">
    <text evidence="1">The sequence shown here is derived from an EMBL/GenBank/DDBJ whole genome shotgun (WGS) entry which is preliminary data.</text>
</comment>
<dbReference type="PANTHER" id="PTHR37460:SF1">
    <property type="entry name" value="ENDONUCLEASE III"/>
    <property type="match status" value="1"/>
</dbReference>
<dbReference type="Proteomes" id="UP000050514">
    <property type="component" value="Unassembled WGS sequence"/>
</dbReference>
<dbReference type="EMBL" id="LGHJ01000004">
    <property type="protein sequence ID" value="KPL78544.1"/>
    <property type="molecule type" value="Genomic_DNA"/>
</dbReference>
<proteinExistence type="predicted"/>
<dbReference type="CDD" id="cd10441">
    <property type="entry name" value="GIY-YIG_COG1833"/>
    <property type="match status" value="1"/>
</dbReference>
<dbReference type="InterPro" id="IPR002837">
    <property type="entry name" value="DUF123"/>
</dbReference>
<keyword evidence="2" id="KW-1185">Reference proteome</keyword>
<dbReference type="RefSeq" id="WP_062158741.1">
    <property type="nucleotide sequence ID" value="NZ_DF967971.1"/>
</dbReference>
<dbReference type="OrthoDB" id="9802365at2"/>
<name>A0A0P6XFV7_9CHLR</name>
<evidence type="ECO:0000313" key="1">
    <source>
        <dbReference type="EMBL" id="KPL78544.1"/>
    </source>
</evidence>
<evidence type="ECO:0000313" key="2">
    <source>
        <dbReference type="Proteomes" id="UP000050514"/>
    </source>
</evidence>
<sequence length="152" mass="17218">MKLDLFPSTGGSYILVLRLTNAVEILVGKSGRIPFPAGVYFYCGSALGSGGLRGRLKHHFKPRTSPHWHIDYLRPHSEIVEVVFSQGDERWECWWTQFLLRQPTAFIPAGGFGATDCRNDCPAHLIGFSETQIPKILRNFTLAWNCQRLPME</sequence>
<dbReference type="AlphaFoldDB" id="A0A0P6XFV7"/>
<protein>
    <recommendedName>
        <fullName evidence="3">GIY-YIG nuclease family protein</fullName>
    </recommendedName>
</protein>
<reference evidence="1 2" key="1">
    <citation type="submission" date="2015-07" db="EMBL/GenBank/DDBJ databases">
        <title>Draft genome of Bellilinea caldifistulae DSM 17877.</title>
        <authorList>
            <person name="Hemp J."/>
            <person name="Ward L.M."/>
            <person name="Pace L.A."/>
            <person name="Fischer W.W."/>
        </authorList>
    </citation>
    <scope>NUCLEOTIDE SEQUENCE [LARGE SCALE GENOMIC DNA]</scope>
    <source>
        <strain evidence="1 2">GOMI-1</strain>
    </source>
</reference>
<organism evidence="1 2">
    <name type="scientific">Bellilinea caldifistulae</name>
    <dbReference type="NCBI Taxonomy" id="360411"/>
    <lineage>
        <taxon>Bacteria</taxon>
        <taxon>Bacillati</taxon>
        <taxon>Chloroflexota</taxon>
        <taxon>Anaerolineae</taxon>
        <taxon>Anaerolineales</taxon>
        <taxon>Anaerolineaceae</taxon>
        <taxon>Bellilinea</taxon>
    </lineage>
</organism>
<gene>
    <name evidence="1" type="ORF">AC812_00920</name>
</gene>